<dbReference type="GO" id="GO:0015744">
    <property type="term" value="P:succinate transport"/>
    <property type="evidence" value="ECO:0007669"/>
    <property type="project" value="TreeGrafter"/>
</dbReference>
<organism evidence="10 11">
    <name type="scientific">Edwardsiella tarda</name>
    <dbReference type="NCBI Taxonomy" id="636"/>
    <lineage>
        <taxon>Bacteria</taxon>
        <taxon>Pseudomonadati</taxon>
        <taxon>Pseudomonadota</taxon>
        <taxon>Gammaproteobacteria</taxon>
        <taxon>Enterobacterales</taxon>
        <taxon>Hafniaceae</taxon>
        <taxon>Edwardsiella</taxon>
    </lineage>
</organism>
<dbReference type="InterPro" id="IPR010619">
    <property type="entry name" value="ThrE-like_N"/>
</dbReference>
<dbReference type="Proteomes" id="UP000219788">
    <property type="component" value="Unassembled WGS sequence"/>
</dbReference>
<dbReference type="InterPro" id="IPR050539">
    <property type="entry name" value="ThrE_Dicarb/AminoAcid_Exp"/>
</dbReference>
<dbReference type="EMBL" id="PDDV01000013">
    <property type="protein sequence ID" value="PEH73637.1"/>
    <property type="molecule type" value="Genomic_DNA"/>
</dbReference>
<accession>A0A2A7U5R2</accession>
<evidence type="ECO:0000313" key="11">
    <source>
        <dbReference type="Proteomes" id="UP000219788"/>
    </source>
</evidence>
<proteinExistence type="inferred from homology"/>
<comment type="similarity">
    <text evidence="6">Belongs to the ThrE exporter (TC 2.A.79) family.</text>
</comment>
<evidence type="ECO:0000256" key="7">
    <source>
        <dbReference type="ARBA" id="ARBA00038684"/>
    </source>
</evidence>
<dbReference type="AlphaFoldDB" id="A0A2A7U5R2"/>
<name>A0A2A7U5R2_EDWTA</name>
<dbReference type="Pfam" id="PF06738">
    <property type="entry name" value="ThrE"/>
    <property type="match status" value="1"/>
</dbReference>
<evidence type="ECO:0000256" key="8">
    <source>
        <dbReference type="SAM" id="Phobius"/>
    </source>
</evidence>
<sequence length="305" mass="33472">MAWAQEVTPSQALWHNKSPWRGEGRAMVSVVCGHTIHGTMTRRPGQESIVESDHQREVTRLCIHCALFLLQHGAESMLVEQLSTRLGLALGMDSVESSISANAVVLTTIKEGRCLTSTRKNIDRGINMHVVTEVQHIVIMVEHQLLDIRDVRKRFEHIRPLRYPRALVVLMVGLSCACFCKLNGGGWDGSLVAFFASAVAMYFRQVMTHRQLNPLINFCFTAFIATSVSGGLLQLSAFSQTSVISMAASTLLLVPGFPLINAVADMFKGHVNTGLARWAMATLLTLATCLGVVMALSLWGLQGWA</sequence>
<evidence type="ECO:0000256" key="4">
    <source>
        <dbReference type="ARBA" id="ARBA00022989"/>
    </source>
</evidence>
<evidence type="ECO:0000256" key="2">
    <source>
        <dbReference type="ARBA" id="ARBA00022475"/>
    </source>
</evidence>
<evidence type="ECO:0000259" key="9">
    <source>
        <dbReference type="Pfam" id="PF06738"/>
    </source>
</evidence>
<feature type="domain" description="Threonine/serine exporter-like N-terminal" evidence="9">
    <location>
        <begin position="60"/>
        <end position="299"/>
    </location>
</feature>
<reference evidence="11" key="1">
    <citation type="submission" date="2017-09" db="EMBL/GenBank/DDBJ databases">
        <title>FDA dAtabase for Regulatory Grade micrObial Sequences (FDA-ARGOS): Supporting development and validation of Infectious Disease Dx tests.</title>
        <authorList>
            <person name="Goldberg B."/>
            <person name="Campos J."/>
            <person name="Tallon L."/>
            <person name="Sadzewicz L."/>
            <person name="Ott S."/>
            <person name="Zhao X."/>
            <person name="Nagaraj S."/>
            <person name="Vavikolanu K."/>
            <person name="Aluvathingal J."/>
            <person name="Nadendla S."/>
            <person name="Geyer C."/>
            <person name="Sichtig H."/>
        </authorList>
    </citation>
    <scope>NUCLEOTIDE SEQUENCE [LARGE SCALE GENOMIC DNA]</scope>
    <source>
        <strain evidence="11">FDAARGOS_370</strain>
    </source>
</reference>
<evidence type="ECO:0000256" key="6">
    <source>
        <dbReference type="ARBA" id="ARBA00034125"/>
    </source>
</evidence>
<keyword evidence="4 8" id="KW-1133">Transmembrane helix</keyword>
<comment type="subunit">
    <text evidence="7">The transporter is composed of YjjB and YjjP.</text>
</comment>
<evidence type="ECO:0000313" key="10">
    <source>
        <dbReference type="EMBL" id="PEH73637.1"/>
    </source>
</evidence>
<dbReference type="GO" id="GO:0005886">
    <property type="term" value="C:plasma membrane"/>
    <property type="evidence" value="ECO:0007669"/>
    <property type="project" value="UniProtKB-SubCell"/>
</dbReference>
<comment type="caution">
    <text evidence="10">The sequence shown here is derived from an EMBL/GenBank/DDBJ whole genome shotgun (WGS) entry which is preliminary data.</text>
</comment>
<evidence type="ECO:0000256" key="1">
    <source>
        <dbReference type="ARBA" id="ARBA00004651"/>
    </source>
</evidence>
<feature type="transmembrane region" description="Helical" evidence="8">
    <location>
        <begin position="186"/>
        <end position="203"/>
    </location>
</feature>
<feature type="transmembrane region" description="Helical" evidence="8">
    <location>
        <begin position="243"/>
        <end position="263"/>
    </location>
</feature>
<dbReference type="PANTHER" id="PTHR34390:SF2">
    <property type="entry name" value="SUCCINATE TRANSPORTER SUBUNIT YJJP-RELATED"/>
    <property type="match status" value="1"/>
</dbReference>
<keyword evidence="3 8" id="KW-0812">Transmembrane</keyword>
<keyword evidence="5 8" id="KW-0472">Membrane</keyword>
<evidence type="ECO:0000256" key="3">
    <source>
        <dbReference type="ARBA" id="ARBA00022692"/>
    </source>
</evidence>
<keyword evidence="2" id="KW-1003">Cell membrane</keyword>
<feature type="transmembrane region" description="Helical" evidence="8">
    <location>
        <begin position="215"/>
        <end position="237"/>
    </location>
</feature>
<dbReference type="GO" id="GO:0022857">
    <property type="term" value="F:transmembrane transporter activity"/>
    <property type="evidence" value="ECO:0007669"/>
    <property type="project" value="InterPro"/>
</dbReference>
<feature type="transmembrane region" description="Helical" evidence="8">
    <location>
        <begin position="275"/>
        <end position="299"/>
    </location>
</feature>
<evidence type="ECO:0000256" key="5">
    <source>
        <dbReference type="ARBA" id="ARBA00023136"/>
    </source>
</evidence>
<gene>
    <name evidence="10" type="ORF">CRM76_17710</name>
</gene>
<dbReference type="STRING" id="636.AAW15_13060"/>
<dbReference type="PANTHER" id="PTHR34390">
    <property type="entry name" value="UPF0442 PROTEIN YJJB-RELATED"/>
    <property type="match status" value="1"/>
</dbReference>
<comment type="subcellular location">
    <subcellularLocation>
        <location evidence="1">Cell membrane</location>
        <topology evidence="1">Multi-pass membrane protein</topology>
    </subcellularLocation>
</comment>
<protein>
    <recommendedName>
        <fullName evidence="9">Threonine/serine exporter-like N-terminal domain-containing protein</fullName>
    </recommendedName>
</protein>